<sequence length="175" mass="19977">MIKEYLEEVRRNILLNITHYAKSDDTSMRSETSEDAQEDTQPCGEDAPENFLINLKGKEFLHIGMVQITFKPMTLKGLLETFLTALRDARNLNFRQSLMGSIESTVAYGPVYFNTQPNLQLSLTDSNILDTLTMNVKTHGYNYAPGSELICLSYRIYFKLLATLNPRCKLYDTSD</sequence>
<evidence type="ECO:0000313" key="2">
    <source>
        <dbReference type="EMBL" id="KAG5590104.1"/>
    </source>
</evidence>
<dbReference type="InterPro" id="IPR051596">
    <property type="entry name" value="Caulimoviridae_Movement"/>
</dbReference>
<gene>
    <name evidence="2" type="ORF">H5410_040618</name>
</gene>
<comment type="caution">
    <text evidence="2">The sequence shown here is derived from an EMBL/GenBank/DDBJ whole genome shotgun (WGS) entry which is preliminary data.</text>
</comment>
<evidence type="ECO:0000256" key="1">
    <source>
        <dbReference type="SAM" id="MobiDB-lite"/>
    </source>
</evidence>
<keyword evidence="3" id="KW-1185">Reference proteome</keyword>
<protein>
    <submittedName>
        <fullName evidence="2">Uncharacterized protein</fullName>
    </submittedName>
</protein>
<dbReference type="Proteomes" id="UP000824120">
    <property type="component" value="Chromosome 8"/>
</dbReference>
<accession>A0A9J5XSH2</accession>
<organism evidence="2 3">
    <name type="scientific">Solanum commersonii</name>
    <name type="common">Commerson's wild potato</name>
    <name type="synonym">Commerson's nightshade</name>
    <dbReference type="NCBI Taxonomy" id="4109"/>
    <lineage>
        <taxon>Eukaryota</taxon>
        <taxon>Viridiplantae</taxon>
        <taxon>Streptophyta</taxon>
        <taxon>Embryophyta</taxon>
        <taxon>Tracheophyta</taxon>
        <taxon>Spermatophyta</taxon>
        <taxon>Magnoliopsida</taxon>
        <taxon>eudicotyledons</taxon>
        <taxon>Gunneridae</taxon>
        <taxon>Pentapetalae</taxon>
        <taxon>asterids</taxon>
        <taxon>lamiids</taxon>
        <taxon>Solanales</taxon>
        <taxon>Solanaceae</taxon>
        <taxon>Solanoideae</taxon>
        <taxon>Solaneae</taxon>
        <taxon>Solanum</taxon>
    </lineage>
</organism>
<dbReference type="PANTHER" id="PTHR47599">
    <property type="entry name" value="CELL-TO-CELL MOVEMENT PROTEIN"/>
    <property type="match status" value="1"/>
</dbReference>
<dbReference type="EMBL" id="JACXVP010000008">
    <property type="protein sequence ID" value="KAG5590104.1"/>
    <property type="molecule type" value="Genomic_DNA"/>
</dbReference>
<evidence type="ECO:0000313" key="3">
    <source>
        <dbReference type="Proteomes" id="UP000824120"/>
    </source>
</evidence>
<dbReference type="PANTHER" id="PTHR47599:SF2">
    <property type="match status" value="1"/>
</dbReference>
<feature type="region of interest" description="Disordered" evidence="1">
    <location>
        <begin position="25"/>
        <end position="46"/>
    </location>
</feature>
<dbReference type="InterPro" id="IPR028919">
    <property type="entry name" value="Viral_movement"/>
</dbReference>
<reference evidence="2 3" key="1">
    <citation type="submission" date="2020-09" db="EMBL/GenBank/DDBJ databases">
        <title>De no assembly of potato wild relative species, Solanum commersonii.</title>
        <authorList>
            <person name="Cho K."/>
        </authorList>
    </citation>
    <scope>NUCLEOTIDE SEQUENCE [LARGE SCALE GENOMIC DNA]</scope>
    <source>
        <strain evidence="2">LZ3.2</strain>
        <tissue evidence="2">Leaf</tissue>
    </source>
</reference>
<name>A0A9J5XSH2_SOLCO</name>
<dbReference type="Pfam" id="PF01107">
    <property type="entry name" value="MP"/>
    <property type="match status" value="1"/>
</dbReference>
<proteinExistence type="predicted"/>
<dbReference type="AlphaFoldDB" id="A0A9J5XSH2"/>
<dbReference type="OrthoDB" id="1436172at2759"/>